<dbReference type="PROSITE" id="PS51318">
    <property type="entry name" value="TAT"/>
    <property type="match status" value="1"/>
</dbReference>
<organism evidence="11 12">
    <name type="scientific">Ruania alba</name>
    <dbReference type="NCBI Taxonomy" id="648782"/>
    <lineage>
        <taxon>Bacteria</taxon>
        <taxon>Bacillati</taxon>
        <taxon>Actinomycetota</taxon>
        <taxon>Actinomycetes</taxon>
        <taxon>Micrococcales</taxon>
        <taxon>Ruaniaceae</taxon>
        <taxon>Ruania</taxon>
    </lineage>
</organism>
<protein>
    <submittedName>
        <fullName evidence="11">Hyaluronate lyase</fullName>
    </submittedName>
</protein>
<dbReference type="SUPFAM" id="SSF74650">
    <property type="entry name" value="Galactose mutarotase-like"/>
    <property type="match status" value="1"/>
</dbReference>
<accession>A0A1H5KA13</accession>
<dbReference type="InterPro" id="IPR011071">
    <property type="entry name" value="Lyase_8-like_C"/>
</dbReference>
<keyword evidence="3" id="KW-0964">Secreted</keyword>
<dbReference type="GO" id="GO:0030246">
    <property type="term" value="F:carbohydrate binding"/>
    <property type="evidence" value="ECO:0007669"/>
    <property type="project" value="InterPro"/>
</dbReference>
<dbReference type="Pfam" id="PF02278">
    <property type="entry name" value="Lyase_8"/>
    <property type="match status" value="1"/>
</dbReference>
<dbReference type="InterPro" id="IPR008929">
    <property type="entry name" value="Chondroitin_lyas"/>
</dbReference>
<dbReference type="GO" id="GO:0016837">
    <property type="term" value="F:carbon-oxygen lyase activity, acting on polysaccharides"/>
    <property type="evidence" value="ECO:0007669"/>
    <property type="project" value="UniProtKB-ARBA"/>
</dbReference>
<dbReference type="Pfam" id="PF24517">
    <property type="entry name" value="CBM96"/>
    <property type="match status" value="1"/>
</dbReference>
<dbReference type="InterPro" id="IPR038970">
    <property type="entry name" value="Lyase_8"/>
</dbReference>
<feature type="domain" description="Carbohydrate-binding module family 96" evidence="10">
    <location>
        <begin position="731"/>
        <end position="893"/>
    </location>
</feature>
<evidence type="ECO:0000313" key="12">
    <source>
        <dbReference type="Proteomes" id="UP000199220"/>
    </source>
</evidence>
<keyword evidence="5 11" id="KW-0456">Lyase</keyword>
<evidence type="ECO:0000256" key="2">
    <source>
        <dbReference type="ARBA" id="ARBA00006699"/>
    </source>
</evidence>
<keyword evidence="12" id="KW-1185">Reference proteome</keyword>
<dbReference type="EMBL" id="FNTX01000002">
    <property type="protein sequence ID" value="SEE61642.1"/>
    <property type="molecule type" value="Genomic_DNA"/>
</dbReference>
<feature type="active site" evidence="6">
    <location>
        <position position="275"/>
    </location>
</feature>
<dbReference type="SUPFAM" id="SSF48230">
    <property type="entry name" value="Chondroitin AC/alginate lyase"/>
    <property type="match status" value="1"/>
</dbReference>
<proteinExistence type="inferred from homology"/>
<evidence type="ECO:0000256" key="5">
    <source>
        <dbReference type="ARBA" id="ARBA00023239"/>
    </source>
</evidence>
<dbReference type="Proteomes" id="UP000199220">
    <property type="component" value="Unassembled WGS sequence"/>
</dbReference>
<feature type="domain" description="Polysaccharide lyase family 8 C-terminal" evidence="8">
    <location>
        <begin position="904"/>
        <end position="938"/>
    </location>
</feature>
<feature type="active site" evidence="6">
    <location>
        <position position="284"/>
    </location>
</feature>
<evidence type="ECO:0000256" key="1">
    <source>
        <dbReference type="ARBA" id="ARBA00004613"/>
    </source>
</evidence>
<dbReference type="Gene3D" id="1.50.10.100">
    <property type="entry name" value="Chondroitin AC/alginate lyase"/>
    <property type="match status" value="1"/>
</dbReference>
<dbReference type="InterPro" id="IPR055372">
    <property type="entry name" value="CBM96"/>
</dbReference>
<dbReference type="InterPro" id="IPR003159">
    <property type="entry name" value="Lyase_8_central_dom"/>
</dbReference>
<dbReference type="STRING" id="648782.SAMN04488554_2160"/>
<dbReference type="Gene3D" id="2.60.220.10">
    <property type="entry name" value="Polysaccharide lyase family 8-like, C-terminal"/>
    <property type="match status" value="2"/>
</dbReference>
<evidence type="ECO:0000259" key="9">
    <source>
        <dbReference type="Pfam" id="PF08124"/>
    </source>
</evidence>
<evidence type="ECO:0000256" key="6">
    <source>
        <dbReference type="PIRSR" id="PIRSR638970-1"/>
    </source>
</evidence>
<comment type="subcellular location">
    <subcellularLocation>
        <location evidence="1">Secreted</location>
    </subcellularLocation>
</comment>
<feature type="active site" evidence="6">
    <location>
        <position position="338"/>
    </location>
</feature>
<dbReference type="Pfam" id="PF02884">
    <property type="entry name" value="Lyase_8_C"/>
    <property type="match status" value="1"/>
</dbReference>
<dbReference type="AlphaFoldDB" id="A0A1H5KA13"/>
<dbReference type="GO" id="GO:0005576">
    <property type="term" value="C:extracellular region"/>
    <property type="evidence" value="ECO:0007669"/>
    <property type="project" value="UniProtKB-SubCell"/>
</dbReference>
<evidence type="ECO:0000256" key="3">
    <source>
        <dbReference type="ARBA" id="ARBA00022525"/>
    </source>
</evidence>
<evidence type="ECO:0000313" key="11">
    <source>
        <dbReference type="EMBL" id="SEE61642.1"/>
    </source>
</evidence>
<evidence type="ECO:0000256" key="4">
    <source>
        <dbReference type="ARBA" id="ARBA00022729"/>
    </source>
</evidence>
<dbReference type="PANTHER" id="PTHR38481:SF1">
    <property type="entry name" value="HYALURONATE LYASE"/>
    <property type="match status" value="1"/>
</dbReference>
<sequence length="985" mass="105866">MTRGRAIDRPTHTLSRRAVLAGFGGAALLSGTLPGLGGFSAAGAYADTEDTYAAALQVWRDLLTGGEDLDPGDPRLAGAIDVLDAEVADALALLIRSPSRTQVFTDLPLDQPPMMTATYRRLASMAAAFITPGSEYQEDPAVLADVLAGLRTTHDVAYHPDRDEPGNWWEWEIGSARASMDACILIADHLSDAEIGDYTATIDFFVADPFFQFLGSRRTVSTGANRIDLCRSVALRGLLGRVEEKVLRARDGVSEVFEYVETGDGFYRDGSFVQHGNVAYTGTYGEVLLDGSSRLITLLSGTPGAIVDPDRQILFDAVDITFAPVMFNGLMMDFVSGRAISRERASDNYHGRLIIDHILRLADGLAVEHPEMAARWRARCKGLLERSTFQDVFLDARAPRAAAYAALLDDDTVEALPEPRDFALFPGMARAVGRGDGWAYAISMSSKRIAYYEAGNGENERGFHTGEGMTYLYNDDHGQFTDEFWPTVDLYRLPGTTVDSRPLPDAVGGEWGAAQPPSAAWVGGASLGAHGAVGQHLQGIASTLEARKSWFHLGDVVVALGAGITGGGDAHPVETVIENRNLHADGANTLILDGTGQPTQQGWSTEGRVRWAHLEGVGGYVFPRGSQVHALREERTGSWQDIHVNGSTDPISRRYLTMWFDHGVQPDDDSYAYLLLPGGSPAQTRELAESDRADVQILENSGEVQAVRRRSLGLTAVNFWDAAPDTSNRAVASADAHVNDGQHADTNYGARTLMLVKHVARADSGYSRQSYLKFDLSGITVPAGEVGAATLYLRARVNDAGGSTADVIVHSVDEAWDEAALTWNTKPALGAEVTTVSIDSDWEWRAIDLTAHAVGVLRDGGSLSLALAEPDGPTNGLSIEIFSRESADAPYLAFEPVLEPRSVARITSAHPCSVVLDESEPGTLAVAVSDPTQEQDAVEVLIAGPSYGSWDADSTIEVSRHDEGTQLTVRTAGSLGATHRVTFRS</sequence>
<dbReference type="GO" id="GO:0005975">
    <property type="term" value="P:carbohydrate metabolic process"/>
    <property type="evidence" value="ECO:0007669"/>
    <property type="project" value="InterPro"/>
</dbReference>
<gene>
    <name evidence="11" type="ORF">SAMN04488554_2160</name>
</gene>
<dbReference type="NCBIfam" id="NF033679">
    <property type="entry name" value="DNRLRE_dom"/>
    <property type="match status" value="1"/>
</dbReference>
<dbReference type="InterPro" id="IPR012970">
    <property type="entry name" value="Lyase_8_alpha_N"/>
</dbReference>
<keyword evidence="4" id="KW-0732">Signal</keyword>
<evidence type="ECO:0000259" key="10">
    <source>
        <dbReference type="Pfam" id="PF24517"/>
    </source>
</evidence>
<evidence type="ECO:0000259" key="7">
    <source>
        <dbReference type="Pfam" id="PF02278"/>
    </source>
</evidence>
<dbReference type="Gene3D" id="2.70.98.10">
    <property type="match status" value="1"/>
</dbReference>
<name>A0A1H5KA13_9MICO</name>
<feature type="domain" description="Polysaccharide lyase family 8 central" evidence="7">
    <location>
        <begin position="424"/>
        <end position="678"/>
    </location>
</feature>
<dbReference type="PANTHER" id="PTHR38481">
    <property type="entry name" value="HYALURONATE LYASE"/>
    <property type="match status" value="1"/>
</dbReference>
<dbReference type="Pfam" id="PF08124">
    <property type="entry name" value="Lyase_8_N"/>
    <property type="match status" value="1"/>
</dbReference>
<dbReference type="SUPFAM" id="SSF49863">
    <property type="entry name" value="Hyaluronate lyase-like, C-terminal domain"/>
    <property type="match status" value="2"/>
</dbReference>
<evidence type="ECO:0000259" key="8">
    <source>
        <dbReference type="Pfam" id="PF02884"/>
    </source>
</evidence>
<dbReference type="InterPro" id="IPR011013">
    <property type="entry name" value="Gal_mutarotase_sf_dom"/>
</dbReference>
<dbReference type="InterPro" id="IPR014718">
    <property type="entry name" value="GH-type_carb-bd"/>
</dbReference>
<dbReference type="RefSeq" id="WP_089773164.1">
    <property type="nucleotide sequence ID" value="NZ_FNTX01000002.1"/>
</dbReference>
<dbReference type="InterPro" id="IPR006311">
    <property type="entry name" value="TAT_signal"/>
</dbReference>
<comment type="similarity">
    <text evidence="2">Belongs to the polysaccharide lyase 8 family.</text>
</comment>
<feature type="domain" description="Polysaccharide lyase 8 N-terminal alpha-helical" evidence="9">
    <location>
        <begin position="59"/>
        <end position="381"/>
    </location>
</feature>
<dbReference type="InterPro" id="IPR004103">
    <property type="entry name" value="Lyase_8_C"/>
</dbReference>
<reference evidence="12" key="1">
    <citation type="submission" date="2016-10" db="EMBL/GenBank/DDBJ databases">
        <authorList>
            <person name="Varghese N."/>
            <person name="Submissions S."/>
        </authorList>
    </citation>
    <scope>NUCLEOTIDE SEQUENCE [LARGE SCALE GENOMIC DNA]</scope>
    <source>
        <strain evidence="12">DSM 21368</strain>
    </source>
</reference>
<dbReference type="OrthoDB" id="6636047at2"/>
<dbReference type="CDD" id="cd01083">
    <property type="entry name" value="GAG_Lyase"/>
    <property type="match status" value="1"/>
</dbReference>